<comment type="caution">
    <text evidence="1">The sequence shown here is derived from an EMBL/GenBank/DDBJ whole genome shotgun (WGS) entry which is preliminary data.</text>
</comment>
<gene>
    <name evidence="1" type="ORF">Glove_139g360</name>
</gene>
<dbReference type="AlphaFoldDB" id="A0A397J513"/>
<sequence>MGNGQREIKTINAFELYLTNERRRRRNVPRPMNSFMILTLIVRNSYLEWRDITNWAVGEVEIREIFLKLQKDIKIIHTQYDYRPMSSRLPNLPKNKNEELTKSFHQMNANRHQFYNYLKNWTGKFY</sequence>
<organism evidence="1 2">
    <name type="scientific">Diversispora epigaea</name>
    <dbReference type="NCBI Taxonomy" id="1348612"/>
    <lineage>
        <taxon>Eukaryota</taxon>
        <taxon>Fungi</taxon>
        <taxon>Fungi incertae sedis</taxon>
        <taxon>Mucoromycota</taxon>
        <taxon>Glomeromycotina</taxon>
        <taxon>Glomeromycetes</taxon>
        <taxon>Diversisporales</taxon>
        <taxon>Diversisporaceae</taxon>
        <taxon>Diversispora</taxon>
    </lineage>
</organism>
<dbReference type="EMBL" id="PQFF01000130">
    <property type="protein sequence ID" value="RHZ79960.1"/>
    <property type="molecule type" value="Genomic_DNA"/>
</dbReference>
<protein>
    <submittedName>
        <fullName evidence="1">Uncharacterized protein</fullName>
    </submittedName>
</protein>
<reference evidence="1 2" key="1">
    <citation type="submission" date="2018-08" db="EMBL/GenBank/DDBJ databases">
        <title>Genome and evolution of the arbuscular mycorrhizal fungus Diversispora epigaea (formerly Glomus versiforme) and its bacterial endosymbionts.</title>
        <authorList>
            <person name="Sun X."/>
            <person name="Fei Z."/>
            <person name="Harrison M."/>
        </authorList>
    </citation>
    <scope>NUCLEOTIDE SEQUENCE [LARGE SCALE GENOMIC DNA]</scope>
    <source>
        <strain evidence="1 2">IT104</strain>
    </source>
</reference>
<proteinExistence type="predicted"/>
<keyword evidence="2" id="KW-1185">Reference proteome</keyword>
<name>A0A397J513_9GLOM</name>
<evidence type="ECO:0000313" key="1">
    <source>
        <dbReference type="EMBL" id="RHZ79960.1"/>
    </source>
</evidence>
<dbReference type="Proteomes" id="UP000266861">
    <property type="component" value="Unassembled WGS sequence"/>
</dbReference>
<accession>A0A397J513</accession>
<evidence type="ECO:0000313" key="2">
    <source>
        <dbReference type="Proteomes" id="UP000266861"/>
    </source>
</evidence>